<dbReference type="AlphaFoldDB" id="A0AAP9YB64"/>
<dbReference type="InterPro" id="IPR005182">
    <property type="entry name" value="YdbS-like_PH"/>
</dbReference>
<keyword evidence="4" id="KW-1185">Reference proteome</keyword>
<feature type="transmembrane region" description="Helical" evidence="1">
    <location>
        <begin position="26"/>
        <end position="47"/>
    </location>
</feature>
<accession>A0AAP9YB64</accession>
<sequence length="166" mass="17826">MSSRSSQDLMAPAGVQFCNVSTRLAVLRLGSVFLACGLLAGLIYAAVKVASIDALWVAMAAPTVIALWFLWLIPAQVRALRYALADTDFVIRRGVLMRSMTLVPYGRIQYVDIVQGPMLRLMGIATIRLSTASALTDATLKGVPVSDAARVRDVLAERGSTEVMGL</sequence>
<keyword evidence="1" id="KW-0812">Transmembrane</keyword>
<evidence type="ECO:0000313" key="3">
    <source>
        <dbReference type="EMBL" id="QQC43411.1"/>
    </source>
</evidence>
<organism evidence="3 4">
    <name type="scientific">Schaalia meyeri</name>
    <dbReference type="NCBI Taxonomy" id="52773"/>
    <lineage>
        <taxon>Bacteria</taxon>
        <taxon>Bacillati</taxon>
        <taxon>Actinomycetota</taxon>
        <taxon>Actinomycetes</taxon>
        <taxon>Actinomycetales</taxon>
        <taxon>Actinomycetaceae</taxon>
        <taxon>Schaalia</taxon>
    </lineage>
</organism>
<feature type="transmembrane region" description="Helical" evidence="1">
    <location>
        <begin position="53"/>
        <end position="73"/>
    </location>
</feature>
<name>A0AAP9YB64_9ACTO</name>
<evidence type="ECO:0000259" key="2">
    <source>
        <dbReference type="Pfam" id="PF03703"/>
    </source>
</evidence>
<evidence type="ECO:0000313" key="4">
    <source>
        <dbReference type="Proteomes" id="UP000595220"/>
    </source>
</evidence>
<dbReference type="EMBL" id="CP066065">
    <property type="protein sequence ID" value="QQC43411.1"/>
    <property type="molecule type" value="Genomic_DNA"/>
</dbReference>
<proteinExistence type="predicted"/>
<dbReference type="RefSeq" id="WP_074633287.1">
    <property type="nucleotide sequence ID" value="NZ_CP066065.1"/>
</dbReference>
<evidence type="ECO:0000256" key="1">
    <source>
        <dbReference type="SAM" id="Phobius"/>
    </source>
</evidence>
<reference evidence="3 4" key="1">
    <citation type="submission" date="2020-12" db="EMBL/GenBank/DDBJ databases">
        <title>FDA dAtabase for Regulatory Grade micrObial Sequences (FDA-ARGOS): Supporting development and validation of Infectious Disease Dx tests.</title>
        <authorList>
            <person name="Sproer C."/>
            <person name="Gronow S."/>
            <person name="Severitt S."/>
            <person name="Schroder I."/>
            <person name="Tallon L."/>
            <person name="Sadzewicz L."/>
            <person name="Zhao X."/>
            <person name="Boylan J."/>
            <person name="Ott S."/>
            <person name="Bowen H."/>
            <person name="Vavikolanu K."/>
            <person name="Mehta A."/>
            <person name="Aluvathingal J."/>
            <person name="Nadendla S."/>
            <person name="Lowell S."/>
            <person name="Myers T."/>
            <person name="Yan Y."/>
            <person name="Sichtig H."/>
        </authorList>
    </citation>
    <scope>NUCLEOTIDE SEQUENCE [LARGE SCALE GENOMIC DNA]</scope>
    <source>
        <strain evidence="3 4">FDAARGOS_985</strain>
    </source>
</reference>
<keyword evidence="1" id="KW-1133">Transmembrane helix</keyword>
<dbReference type="PANTHER" id="PTHR34473">
    <property type="entry name" value="UPF0699 TRANSMEMBRANE PROTEIN YDBS"/>
    <property type="match status" value="1"/>
</dbReference>
<dbReference type="Pfam" id="PF03703">
    <property type="entry name" value="bPH_2"/>
    <property type="match status" value="1"/>
</dbReference>
<keyword evidence="1" id="KW-0472">Membrane</keyword>
<protein>
    <submittedName>
        <fullName evidence="3">PH domain-containing protein</fullName>
    </submittedName>
</protein>
<gene>
    <name evidence="3" type="ORF">I6H42_06300</name>
</gene>
<dbReference type="Proteomes" id="UP000595220">
    <property type="component" value="Chromosome"/>
</dbReference>
<dbReference type="PANTHER" id="PTHR34473:SF3">
    <property type="entry name" value="TRANSMEMBRANE PROTEIN-RELATED"/>
    <property type="match status" value="1"/>
</dbReference>
<feature type="domain" description="YdbS-like PH" evidence="2">
    <location>
        <begin position="78"/>
        <end position="153"/>
    </location>
</feature>